<protein>
    <submittedName>
        <fullName evidence="1">Unannotated protein</fullName>
    </submittedName>
</protein>
<organism evidence="1">
    <name type="scientific">freshwater metagenome</name>
    <dbReference type="NCBI Taxonomy" id="449393"/>
    <lineage>
        <taxon>unclassified sequences</taxon>
        <taxon>metagenomes</taxon>
        <taxon>ecological metagenomes</taxon>
    </lineage>
</organism>
<proteinExistence type="predicted"/>
<name>A0A6J6W0X5_9ZZZZ</name>
<sequence>MKIGSRSALTMVGMLFALPMLTSCTASPSDLSATVATDPITVRCTVTQHGTYPNITFTTAAESSQINDTSTAISKVTFIFASIGNIAVDATDSTVTAGNRVFKADLSTGQSKVVTAVYYVDGVEVKRATSTGDCAGFQMPRG</sequence>
<dbReference type="PROSITE" id="PS51257">
    <property type="entry name" value="PROKAR_LIPOPROTEIN"/>
    <property type="match status" value="1"/>
</dbReference>
<dbReference type="EMBL" id="CAEZZU010000081">
    <property type="protein sequence ID" value="CAB4778040.1"/>
    <property type="molecule type" value="Genomic_DNA"/>
</dbReference>
<reference evidence="1" key="1">
    <citation type="submission" date="2020-05" db="EMBL/GenBank/DDBJ databases">
        <authorList>
            <person name="Chiriac C."/>
            <person name="Salcher M."/>
            <person name="Ghai R."/>
            <person name="Kavagutti S V."/>
        </authorList>
    </citation>
    <scope>NUCLEOTIDE SEQUENCE</scope>
</reference>
<gene>
    <name evidence="1" type="ORF">UFOPK2925_00667</name>
</gene>
<accession>A0A6J6W0X5</accession>
<dbReference type="AlphaFoldDB" id="A0A6J6W0X5"/>
<evidence type="ECO:0000313" key="1">
    <source>
        <dbReference type="EMBL" id="CAB4778040.1"/>
    </source>
</evidence>